<organism evidence="2 3">
    <name type="scientific">Xenopus laevis</name>
    <name type="common">African clawed frog</name>
    <dbReference type="NCBI Taxonomy" id="8355"/>
    <lineage>
        <taxon>Eukaryota</taxon>
        <taxon>Metazoa</taxon>
        <taxon>Chordata</taxon>
        <taxon>Craniata</taxon>
        <taxon>Vertebrata</taxon>
        <taxon>Euteleostomi</taxon>
        <taxon>Amphibia</taxon>
        <taxon>Batrachia</taxon>
        <taxon>Anura</taxon>
        <taxon>Pipoidea</taxon>
        <taxon>Pipidae</taxon>
        <taxon>Xenopodinae</taxon>
        <taxon>Xenopus</taxon>
        <taxon>Xenopus</taxon>
    </lineage>
</organism>
<keyword evidence="1" id="KW-0812">Transmembrane</keyword>
<keyword evidence="1" id="KW-0472">Membrane</keyword>
<name>A0A974D9B1_XENLA</name>
<sequence length="66" mass="7462">MDYGSDNLAIPLPLNIKSHFCSRRNLPGINMDPTELLEYIIILFLGLIISHSLLSNKILDFFCLAL</sequence>
<gene>
    <name evidence="2" type="ORF">XELAEV_18021325mg</name>
</gene>
<evidence type="ECO:0000256" key="1">
    <source>
        <dbReference type="SAM" id="Phobius"/>
    </source>
</evidence>
<protein>
    <submittedName>
        <fullName evidence="2">Uncharacterized protein</fullName>
    </submittedName>
</protein>
<reference evidence="3" key="1">
    <citation type="journal article" date="2016" name="Nature">
        <title>Genome evolution in the allotetraploid frog Xenopus laevis.</title>
        <authorList>
            <person name="Session A.M."/>
            <person name="Uno Y."/>
            <person name="Kwon T."/>
            <person name="Chapman J.A."/>
            <person name="Toyoda A."/>
            <person name="Takahashi S."/>
            <person name="Fukui A."/>
            <person name="Hikosaka A."/>
            <person name="Suzuki A."/>
            <person name="Kondo M."/>
            <person name="van Heeringen S.J."/>
            <person name="Quigley I."/>
            <person name="Heinz S."/>
            <person name="Ogino H."/>
            <person name="Ochi H."/>
            <person name="Hellsten U."/>
            <person name="Lyons J.B."/>
            <person name="Simakov O."/>
            <person name="Putnam N."/>
            <person name="Stites J."/>
            <person name="Kuroki Y."/>
            <person name="Tanaka T."/>
            <person name="Michiue T."/>
            <person name="Watanabe M."/>
            <person name="Bogdanovic O."/>
            <person name="Lister R."/>
            <person name="Georgiou G."/>
            <person name="Paranjpe S.S."/>
            <person name="van Kruijsbergen I."/>
            <person name="Shu S."/>
            <person name="Carlson J."/>
            <person name="Kinoshita T."/>
            <person name="Ohta Y."/>
            <person name="Mawaribuchi S."/>
            <person name="Jenkins J."/>
            <person name="Grimwood J."/>
            <person name="Schmutz J."/>
            <person name="Mitros T."/>
            <person name="Mozaffari S.V."/>
            <person name="Suzuki Y."/>
            <person name="Haramoto Y."/>
            <person name="Yamamoto T.S."/>
            <person name="Takagi C."/>
            <person name="Heald R."/>
            <person name="Miller K."/>
            <person name="Haudenschild C."/>
            <person name="Kitzman J."/>
            <person name="Nakayama T."/>
            <person name="Izutsu Y."/>
            <person name="Robert J."/>
            <person name="Fortriede J."/>
            <person name="Burns K."/>
            <person name="Lotay V."/>
            <person name="Karimi K."/>
            <person name="Yasuoka Y."/>
            <person name="Dichmann D.S."/>
            <person name="Flajnik M.F."/>
            <person name="Houston D.W."/>
            <person name="Shendure J."/>
            <person name="DuPasquier L."/>
            <person name="Vize P.D."/>
            <person name="Zorn A.M."/>
            <person name="Ito M."/>
            <person name="Marcotte E.M."/>
            <person name="Wallingford J.B."/>
            <person name="Ito Y."/>
            <person name="Asashima M."/>
            <person name="Ueno N."/>
            <person name="Matsuda Y."/>
            <person name="Veenstra G.J."/>
            <person name="Fujiyama A."/>
            <person name="Harland R.M."/>
            <person name="Taira M."/>
            <person name="Rokhsar D.S."/>
        </authorList>
    </citation>
    <scope>NUCLEOTIDE SEQUENCE [LARGE SCALE GENOMIC DNA]</scope>
    <source>
        <strain evidence="3">J</strain>
    </source>
</reference>
<proteinExistence type="predicted"/>
<dbReference type="EMBL" id="CM004471">
    <property type="protein sequence ID" value="OCT87628.1"/>
    <property type="molecule type" value="Genomic_DNA"/>
</dbReference>
<dbReference type="Proteomes" id="UP000694892">
    <property type="component" value="Chromosome 3S"/>
</dbReference>
<evidence type="ECO:0000313" key="3">
    <source>
        <dbReference type="Proteomes" id="UP000694892"/>
    </source>
</evidence>
<dbReference type="AlphaFoldDB" id="A0A974D9B1"/>
<feature type="transmembrane region" description="Helical" evidence="1">
    <location>
        <begin position="36"/>
        <end position="54"/>
    </location>
</feature>
<accession>A0A974D9B1</accession>
<evidence type="ECO:0000313" key="2">
    <source>
        <dbReference type="EMBL" id="OCT87628.1"/>
    </source>
</evidence>
<keyword evidence="1" id="KW-1133">Transmembrane helix</keyword>